<reference evidence="5" key="1">
    <citation type="submission" date="2021-03" db="EMBL/GenBank/DDBJ databases">
        <authorList>
            <person name="Jaffe A."/>
        </authorList>
    </citation>
    <scope>NUCLEOTIDE SEQUENCE</scope>
    <source>
        <strain evidence="5">RIFCSPHIGHO2_01_FULL_GW2011_AR10_43_9</strain>
    </source>
</reference>
<proteinExistence type="predicted"/>
<dbReference type="AlphaFoldDB" id="A0A8T4KVR6"/>
<gene>
    <name evidence="5" type="ORF">J4224_01770</name>
</gene>
<dbReference type="Pfam" id="PF00535">
    <property type="entry name" value="Glycos_transf_2"/>
    <property type="match status" value="1"/>
</dbReference>
<evidence type="ECO:0000256" key="3">
    <source>
        <dbReference type="SAM" id="Phobius"/>
    </source>
</evidence>
<evidence type="ECO:0000313" key="6">
    <source>
        <dbReference type="Proteomes" id="UP000683213"/>
    </source>
</evidence>
<keyword evidence="3" id="KW-0472">Membrane</keyword>
<dbReference type="EMBL" id="JAGVWF010000024">
    <property type="protein sequence ID" value="MBS3059133.1"/>
    <property type="molecule type" value="Genomic_DNA"/>
</dbReference>
<dbReference type="Gene3D" id="3.90.550.10">
    <property type="entry name" value="Spore Coat Polysaccharide Biosynthesis Protein SpsA, Chain A"/>
    <property type="match status" value="1"/>
</dbReference>
<evidence type="ECO:0000256" key="1">
    <source>
        <dbReference type="ARBA" id="ARBA00022676"/>
    </source>
</evidence>
<name>A0A8T4KVR6_9ARCH</name>
<keyword evidence="3" id="KW-1133">Transmembrane helix</keyword>
<dbReference type="PANTHER" id="PTHR43630:SF1">
    <property type="entry name" value="POLY-BETA-1,6-N-ACETYL-D-GLUCOSAMINE SYNTHASE"/>
    <property type="match status" value="1"/>
</dbReference>
<evidence type="ECO:0000259" key="4">
    <source>
        <dbReference type="Pfam" id="PF00535"/>
    </source>
</evidence>
<accession>A0A8T4KVR6</accession>
<dbReference type="GO" id="GO:0016757">
    <property type="term" value="F:glycosyltransferase activity"/>
    <property type="evidence" value="ECO:0007669"/>
    <property type="project" value="UniProtKB-KW"/>
</dbReference>
<feature type="transmembrane region" description="Helical" evidence="3">
    <location>
        <begin position="314"/>
        <end position="334"/>
    </location>
</feature>
<feature type="transmembrane region" description="Helical" evidence="3">
    <location>
        <begin position="12"/>
        <end position="32"/>
    </location>
</feature>
<dbReference type="SUPFAM" id="SSF53448">
    <property type="entry name" value="Nucleotide-diphospho-sugar transferases"/>
    <property type="match status" value="1"/>
</dbReference>
<evidence type="ECO:0000256" key="2">
    <source>
        <dbReference type="ARBA" id="ARBA00022679"/>
    </source>
</evidence>
<organism evidence="5 6">
    <name type="scientific">Candidatus Iainarchaeum sp</name>
    <dbReference type="NCBI Taxonomy" id="3101447"/>
    <lineage>
        <taxon>Archaea</taxon>
        <taxon>Candidatus Iainarchaeota</taxon>
        <taxon>Candidatus Iainarchaeia</taxon>
        <taxon>Candidatus Iainarchaeales</taxon>
        <taxon>Candidatus Iainarchaeaceae</taxon>
        <taxon>Candidatus Iainarchaeum</taxon>
    </lineage>
</organism>
<keyword evidence="1" id="KW-0328">Glycosyltransferase</keyword>
<keyword evidence="2" id="KW-0808">Transferase</keyword>
<dbReference type="Proteomes" id="UP000683213">
    <property type="component" value="Unassembled WGS sequence"/>
</dbReference>
<feature type="transmembrane region" description="Helical" evidence="3">
    <location>
        <begin position="38"/>
        <end position="57"/>
    </location>
</feature>
<sequence length="449" mass="51162">MAFKEQNLGVFGFFKFFFVLIIFAAIFLFVFFNPQYARWYYVLVASIGLYIAVFYVLTNRLESAVFPPALKKFPTVTVIIPSYNGGATLQRCLESVLSFNYSRSFEVIVIDDASTDNTSEILKSFPQVKVIRHQKNLGKAKGLNKAIGKIKSELVVCVDSDTYPNPNVLLDCVPHFYHGTRVGAVAPFITVASTKTFIQKMQEIEYYSGFGFYSKVAAMLDGLYVTPGPLSVFKRSALLEIKGFDEDNLTEDMEIALRLHDYGYSLAYSPTQVPTEVPATVRGFYRQRLRWYRGTIFNILKYKKMFFSSRFNEFGKFFFPALTVFVVTTFLSFIVIWGLIFFNIFQVLQIFFLSLLFGQSQLSLSFLGNITVSSLWVFIGLAVLLWYVFFAESISMLSIKKSAQMALPAIATIFLYPLIISFIYTVSLFKELNASKRAWQPLIVICLLV</sequence>
<dbReference type="InterPro" id="IPR001173">
    <property type="entry name" value="Glyco_trans_2-like"/>
</dbReference>
<dbReference type="InterPro" id="IPR029044">
    <property type="entry name" value="Nucleotide-diphossugar_trans"/>
</dbReference>
<comment type="caution">
    <text evidence="5">The sequence shown here is derived from an EMBL/GenBank/DDBJ whole genome shotgun (WGS) entry which is preliminary data.</text>
</comment>
<feature type="transmembrane region" description="Helical" evidence="3">
    <location>
        <begin position="409"/>
        <end position="429"/>
    </location>
</feature>
<keyword evidence="3" id="KW-0812">Transmembrane</keyword>
<feature type="domain" description="Glycosyltransferase 2-like" evidence="4">
    <location>
        <begin position="77"/>
        <end position="239"/>
    </location>
</feature>
<feature type="transmembrane region" description="Helical" evidence="3">
    <location>
        <begin position="370"/>
        <end position="389"/>
    </location>
</feature>
<reference evidence="5" key="2">
    <citation type="submission" date="2021-05" db="EMBL/GenBank/DDBJ databases">
        <title>Protein family content uncovers lineage relationships and bacterial pathway maintenance mechanisms in DPANN archaea.</title>
        <authorList>
            <person name="Castelle C.J."/>
            <person name="Meheust R."/>
            <person name="Jaffe A.L."/>
            <person name="Seitz K."/>
            <person name="Gong X."/>
            <person name="Baker B.J."/>
            <person name="Banfield J.F."/>
        </authorList>
    </citation>
    <scope>NUCLEOTIDE SEQUENCE</scope>
    <source>
        <strain evidence="5">RIFCSPHIGHO2_01_FULL_GW2011_AR10_43_9</strain>
    </source>
</reference>
<evidence type="ECO:0000313" key="5">
    <source>
        <dbReference type="EMBL" id="MBS3059133.1"/>
    </source>
</evidence>
<dbReference type="PANTHER" id="PTHR43630">
    <property type="entry name" value="POLY-BETA-1,6-N-ACETYL-D-GLUCOSAMINE SYNTHASE"/>
    <property type="match status" value="1"/>
</dbReference>
<protein>
    <submittedName>
        <fullName evidence="5">Glycosyltransferase family 2 protein</fullName>
    </submittedName>
</protein>
<dbReference type="CDD" id="cd06423">
    <property type="entry name" value="CESA_like"/>
    <property type="match status" value="1"/>
</dbReference>